<dbReference type="Proteomes" id="UP001286456">
    <property type="component" value="Unassembled WGS sequence"/>
</dbReference>
<proteinExistence type="predicted"/>
<protein>
    <submittedName>
        <fullName evidence="2">Uncharacterized protein</fullName>
    </submittedName>
</protein>
<evidence type="ECO:0000313" key="2">
    <source>
        <dbReference type="EMBL" id="KAK3333842.1"/>
    </source>
</evidence>
<dbReference type="EMBL" id="JAUEPO010000002">
    <property type="protein sequence ID" value="KAK3333842.1"/>
    <property type="molecule type" value="Genomic_DNA"/>
</dbReference>
<feature type="transmembrane region" description="Helical" evidence="1">
    <location>
        <begin position="89"/>
        <end position="110"/>
    </location>
</feature>
<feature type="transmembrane region" description="Helical" evidence="1">
    <location>
        <begin position="12"/>
        <end position="37"/>
    </location>
</feature>
<reference evidence="2" key="2">
    <citation type="submission" date="2023-06" db="EMBL/GenBank/DDBJ databases">
        <authorList>
            <consortium name="Lawrence Berkeley National Laboratory"/>
            <person name="Haridas S."/>
            <person name="Hensen N."/>
            <person name="Bonometti L."/>
            <person name="Westerberg I."/>
            <person name="Brannstrom I.O."/>
            <person name="Guillou S."/>
            <person name="Cros-Aarteil S."/>
            <person name="Calhoun S."/>
            <person name="Kuo A."/>
            <person name="Mondo S."/>
            <person name="Pangilinan J."/>
            <person name="Riley R."/>
            <person name="Labutti K."/>
            <person name="Andreopoulos B."/>
            <person name="Lipzen A."/>
            <person name="Chen C."/>
            <person name="Yanf M."/>
            <person name="Daum C."/>
            <person name="Ng V."/>
            <person name="Clum A."/>
            <person name="Steindorff A."/>
            <person name="Ohm R."/>
            <person name="Martin F."/>
            <person name="Silar P."/>
            <person name="Natvig D."/>
            <person name="Lalanne C."/>
            <person name="Gautier V."/>
            <person name="Ament-Velasquez S.L."/>
            <person name="Kruys A."/>
            <person name="Hutchinson M.I."/>
            <person name="Powell A.J."/>
            <person name="Barry K."/>
            <person name="Miller A.N."/>
            <person name="Grigoriev I.V."/>
            <person name="Debuchy R."/>
            <person name="Gladieux P."/>
            <person name="Thoren M.H."/>
            <person name="Johannesson H."/>
        </authorList>
    </citation>
    <scope>NUCLEOTIDE SEQUENCE</scope>
    <source>
        <strain evidence="2">SMH4131-1</strain>
    </source>
</reference>
<keyword evidence="3" id="KW-1185">Reference proteome</keyword>
<accession>A0AAE0MIM3</accession>
<keyword evidence="1" id="KW-0812">Transmembrane</keyword>
<name>A0AAE0MIM3_9PEZI</name>
<evidence type="ECO:0000313" key="3">
    <source>
        <dbReference type="Proteomes" id="UP001286456"/>
    </source>
</evidence>
<evidence type="ECO:0000256" key="1">
    <source>
        <dbReference type="SAM" id="Phobius"/>
    </source>
</evidence>
<organism evidence="2 3">
    <name type="scientific">Cercophora scortea</name>
    <dbReference type="NCBI Taxonomy" id="314031"/>
    <lineage>
        <taxon>Eukaryota</taxon>
        <taxon>Fungi</taxon>
        <taxon>Dikarya</taxon>
        <taxon>Ascomycota</taxon>
        <taxon>Pezizomycotina</taxon>
        <taxon>Sordariomycetes</taxon>
        <taxon>Sordariomycetidae</taxon>
        <taxon>Sordariales</taxon>
        <taxon>Lasiosphaeriaceae</taxon>
        <taxon>Cercophora</taxon>
    </lineage>
</organism>
<reference evidence="2" key="1">
    <citation type="journal article" date="2023" name="Mol. Phylogenet. Evol.">
        <title>Genome-scale phylogeny and comparative genomics of the fungal order Sordariales.</title>
        <authorList>
            <person name="Hensen N."/>
            <person name="Bonometti L."/>
            <person name="Westerberg I."/>
            <person name="Brannstrom I.O."/>
            <person name="Guillou S."/>
            <person name="Cros-Aarteil S."/>
            <person name="Calhoun S."/>
            <person name="Haridas S."/>
            <person name="Kuo A."/>
            <person name="Mondo S."/>
            <person name="Pangilinan J."/>
            <person name="Riley R."/>
            <person name="LaButti K."/>
            <person name="Andreopoulos B."/>
            <person name="Lipzen A."/>
            <person name="Chen C."/>
            <person name="Yan M."/>
            <person name="Daum C."/>
            <person name="Ng V."/>
            <person name="Clum A."/>
            <person name="Steindorff A."/>
            <person name="Ohm R.A."/>
            <person name="Martin F."/>
            <person name="Silar P."/>
            <person name="Natvig D.O."/>
            <person name="Lalanne C."/>
            <person name="Gautier V."/>
            <person name="Ament-Velasquez S.L."/>
            <person name="Kruys A."/>
            <person name="Hutchinson M.I."/>
            <person name="Powell A.J."/>
            <person name="Barry K."/>
            <person name="Miller A.N."/>
            <person name="Grigoriev I.V."/>
            <person name="Debuchy R."/>
            <person name="Gladieux P."/>
            <person name="Hiltunen Thoren M."/>
            <person name="Johannesson H."/>
        </authorList>
    </citation>
    <scope>NUCLEOTIDE SEQUENCE</scope>
    <source>
        <strain evidence="2">SMH4131-1</strain>
    </source>
</reference>
<sequence length="169" mass="19650">MDFLLLADGRRIARMVSWLLAFGIPILFVPACAAVVMRCIARRRCVPRHESPWGRVHLESKKREGERACLMLVAELSTSESQRSGKVRFTIYVVFLFLFFFFHGCSVRCAHLRKRLRPLQSAPFILMSKHARAVSWFPNMMLLNLDMGEEGGRMGDMECFNYYRRRENG</sequence>
<comment type="caution">
    <text evidence="2">The sequence shown here is derived from an EMBL/GenBank/DDBJ whole genome shotgun (WGS) entry which is preliminary data.</text>
</comment>
<keyword evidence="1" id="KW-0472">Membrane</keyword>
<dbReference type="AlphaFoldDB" id="A0AAE0MIM3"/>
<keyword evidence="1" id="KW-1133">Transmembrane helix</keyword>
<gene>
    <name evidence="2" type="ORF">B0T19DRAFT_138796</name>
</gene>